<organism evidence="2 3">
    <name type="scientific">Terasakiispira papahanaumokuakeensis</name>
    <dbReference type="NCBI Taxonomy" id="197479"/>
    <lineage>
        <taxon>Bacteria</taxon>
        <taxon>Pseudomonadati</taxon>
        <taxon>Pseudomonadota</taxon>
        <taxon>Gammaproteobacteria</taxon>
        <taxon>Oceanospirillales</taxon>
        <taxon>Terasakiispira</taxon>
    </lineage>
</organism>
<comment type="caution">
    <text evidence="2">The sequence shown here is derived from an EMBL/GenBank/DDBJ whole genome shotgun (WGS) entry which is preliminary data.</text>
</comment>
<keyword evidence="1" id="KW-1133">Transmembrane helix</keyword>
<evidence type="ECO:0000313" key="2">
    <source>
        <dbReference type="EMBL" id="ODC03834.1"/>
    </source>
</evidence>
<keyword evidence="1" id="KW-0812">Transmembrane</keyword>
<evidence type="ECO:0000256" key="1">
    <source>
        <dbReference type="SAM" id="Phobius"/>
    </source>
</evidence>
<accession>A0A1E2VA31</accession>
<sequence>MLDANWINALKLPTKVLSGLFITSVILLFLDKEEILALSAFGTLAKPATILLCVASGALTFTAIIAFAIEIVTATRKKTLLQQRRDMRKAEEDEQIERQKQMVLDRIDHLSKDELNYLADCLRKNSQSFTSYVHSPSASTLRFKGLIRTPGGTHHQDYYPFVVCDFVWQYLLEHKDQIIARDEENTRIEEEEKRKARNRRY</sequence>
<name>A0A1E2VA31_9GAMM</name>
<reference evidence="2 3" key="1">
    <citation type="submission" date="2016-08" db="EMBL/GenBank/DDBJ databases">
        <authorList>
            <person name="Seilhamer J.J."/>
        </authorList>
    </citation>
    <scope>NUCLEOTIDE SEQUENCE [LARGE SCALE GENOMIC DNA]</scope>
    <source>
        <strain evidence="2 3">PH27A</strain>
    </source>
</reference>
<dbReference type="STRING" id="197479.BFW38_10050"/>
<dbReference type="AlphaFoldDB" id="A0A1E2VA31"/>
<feature type="transmembrane region" description="Helical" evidence="1">
    <location>
        <begin position="49"/>
        <end position="75"/>
    </location>
</feature>
<evidence type="ECO:0000313" key="3">
    <source>
        <dbReference type="Proteomes" id="UP000094291"/>
    </source>
</evidence>
<dbReference type="Proteomes" id="UP000094291">
    <property type="component" value="Unassembled WGS sequence"/>
</dbReference>
<gene>
    <name evidence="2" type="ORF">BFW38_10050</name>
</gene>
<keyword evidence="3" id="KW-1185">Reference proteome</keyword>
<feature type="transmembrane region" description="Helical" evidence="1">
    <location>
        <begin position="12"/>
        <end position="29"/>
    </location>
</feature>
<protein>
    <submittedName>
        <fullName evidence="2">Uncharacterized protein</fullName>
    </submittedName>
</protein>
<proteinExistence type="predicted"/>
<dbReference type="EMBL" id="MDTQ01000001">
    <property type="protein sequence ID" value="ODC03834.1"/>
    <property type="molecule type" value="Genomic_DNA"/>
</dbReference>
<keyword evidence="1" id="KW-0472">Membrane</keyword>